<feature type="chain" id="PRO_5032584950" description="Ice-binding protein C-terminal domain-containing protein" evidence="2">
    <location>
        <begin position="19"/>
        <end position="319"/>
    </location>
</feature>
<dbReference type="RefSeq" id="WP_184335463.1">
    <property type="nucleotide sequence ID" value="NZ_JACHHZ010000006.1"/>
</dbReference>
<dbReference type="InterPro" id="IPR013424">
    <property type="entry name" value="Ice-binding_C"/>
</dbReference>
<feature type="compositionally biased region" description="Low complexity" evidence="1">
    <location>
        <begin position="180"/>
        <end position="196"/>
    </location>
</feature>
<feature type="compositionally biased region" description="Polar residues" evidence="1">
    <location>
        <begin position="197"/>
        <end position="210"/>
    </location>
</feature>
<comment type="caution">
    <text evidence="4">The sequence shown here is derived from an EMBL/GenBank/DDBJ whole genome shotgun (WGS) entry which is preliminary data.</text>
</comment>
<feature type="domain" description="Ice-binding protein C-terminal" evidence="3">
    <location>
        <begin position="293"/>
        <end position="316"/>
    </location>
</feature>
<feature type="region of interest" description="Disordered" evidence="1">
    <location>
        <begin position="114"/>
        <end position="319"/>
    </location>
</feature>
<evidence type="ECO:0000313" key="4">
    <source>
        <dbReference type="EMBL" id="MBB6096090.1"/>
    </source>
</evidence>
<name>A0A841HV78_9GAMM</name>
<evidence type="ECO:0000313" key="5">
    <source>
        <dbReference type="Proteomes" id="UP000588068"/>
    </source>
</evidence>
<dbReference type="AlphaFoldDB" id="A0A841HV78"/>
<dbReference type="Pfam" id="PF07589">
    <property type="entry name" value="PEP-CTERM"/>
    <property type="match status" value="1"/>
</dbReference>
<dbReference type="Proteomes" id="UP000588068">
    <property type="component" value="Unassembled WGS sequence"/>
</dbReference>
<sequence>MPKICAIALTLICLVATVADTPGVSLFGGPAITTGEPPAATAPLEVVELPNILLASDSTIAHPVDRATWAPLSLNAADAFEQEETQTEVLGSGSVGGANYDHPTLLFRIGTSMRAGTSNTSGGGSRPGPSGTSGGAGGGAQEEPSKGDNSSAAPTDPTTGGDEAGSGPTVPNDNPVPSGPSDNTGPTDSDSSSGSNETPPTEGTAPPSSDHQPDAGNPTPEGPGDAAPPVTEAPPSHTETPPGDSTPPDHGDPSPPANEPSAPEEPPHEEPNDTPTYPSYPIDDVPGHGTPIQVPEPSSLGLLGIGLAGLLARRRRRAN</sequence>
<feature type="compositionally biased region" description="Gly residues" evidence="1">
    <location>
        <begin position="121"/>
        <end position="140"/>
    </location>
</feature>
<feature type="compositionally biased region" description="Polar residues" evidence="1">
    <location>
        <begin position="147"/>
        <end position="158"/>
    </location>
</feature>
<feature type="signal peptide" evidence="2">
    <location>
        <begin position="1"/>
        <end position="18"/>
    </location>
</feature>
<protein>
    <recommendedName>
        <fullName evidence="3">Ice-binding protein C-terminal domain-containing protein</fullName>
    </recommendedName>
</protein>
<evidence type="ECO:0000256" key="2">
    <source>
        <dbReference type="SAM" id="SignalP"/>
    </source>
</evidence>
<dbReference type="NCBIfam" id="TIGR02595">
    <property type="entry name" value="PEP_CTERM"/>
    <property type="match status" value="1"/>
</dbReference>
<proteinExistence type="predicted"/>
<accession>A0A841HV78</accession>
<organism evidence="4 5">
    <name type="scientific">Povalibacter uvarum</name>
    <dbReference type="NCBI Taxonomy" id="732238"/>
    <lineage>
        <taxon>Bacteria</taxon>
        <taxon>Pseudomonadati</taxon>
        <taxon>Pseudomonadota</taxon>
        <taxon>Gammaproteobacteria</taxon>
        <taxon>Steroidobacterales</taxon>
        <taxon>Steroidobacteraceae</taxon>
        <taxon>Povalibacter</taxon>
    </lineage>
</organism>
<evidence type="ECO:0000259" key="3">
    <source>
        <dbReference type="Pfam" id="PF07589"/>
    </source>
</evidence>
<keyword evidence="5" id="KW-1185">Reference proteome</keyword>
<keyword evidence="2" id="KW-0732">Signal</keyword>
<evidence type="ECO:0000256" key="1">
    <source>
        <dbReference type="SAM" id="MobiDB-lite"/>
    </source>
</evidence>
<gene>
    <name evidence="4" type="ORF">HNQ60_004981</name>
</gene>
<reference evidence="4 5" key="1">
    <citation type="submission" date="2020-08" db="EMBL/GenBank/DDBJ databases">
        <title>Genomic Encyclopedia of Type Strains, Phase IV (KMG-IV): sequencing the most valuable type-strain genomes for metagenomic binning, comparative biology and taxonomic classification.</title>
        <authorList>
            <person name="Goeker M."/>
        </authorList>
    </citation>
    <scope>NUCLEOTIDE SEQUENCE [LARGE SCALE GENOMIC DNA]</scope>
    <source>
        <strain evidence="4 5">DSM 26723</strain>
    </source>
</reference>
<dbReference type="EMBL" id="JACHHZ010000006">
    <property type="protein sequence ID" value="MBB6096090.1"/>
    <property type="molecule type" value="Genomic_DNA"/>
</dbReference>